<gene>
    <name evidence="5" type="primary">prmC</name>
    <name evidence="8" type="ORF">RSPPHO_01675</name>
</gene>
<feature type="binding site" evidence="5">
    <location>
        <begin position="189"/>
        <end position="192"/>
    </location>
    <ligand>
        <name>substrate</name>
    </ligand>
</feature>
<dbReference type="InterPro" id="IPR029063">
    <property type="entry name" value="SAM-dependent_MTases_sf"/>
</dbReference>
<organism evidence="8 9">
    <name type="scientific">Pararhodospirillum photometricum DSM 122</name>
    <dbReference type="NCBI Taxonomy" id="1150469"/>
    <lineage>
        <taxon>Bacteria</taxon>
        <taxon>Pseudomonadati</taxon>
        <taxon>Pseudomonadota</taxon>
        <taxon>Alphaproteobacteria</taxon>
        <taxon>Rhodospirillales</taxon>
        <taxon>Rhodospirillaceae</taxon>
        <taxon>Pararhodospirillum</taxon>
    </lineage>
</organism>
<feature type="binding site" evidence="5">
    <location>
        <position position="175"/>
    </location>
    <ligand>
        <name>S-adenosyl-L-methionine</name>
        <dbReference type="ChEBI" id="CHEBI:59789"/>
    </ligand>
</feature>
<protein>
    <recommendedName>
        <fullName evidence="5">Release factor glutamine methyltransferase</fullName>
        <shortName evidence="5">RF MTase</shortName>
        <ecNumber evidence="5">2.1.1.297</ecNumber>
    </recommendedName>
    <alternativeName>
        <fullName evidence="5">N5-glutamine methyltransferase PrmC</fullName>
    </alternativeName>
    <alternativeName>
        <fullName evidence="5">Protein-(glutamine-N5) MTase PrmC</fullName>
    </alternativeName>
    <alternativeName>
        <fullName evidence="5">Protein-glutamine N-methyltransferase PrmC</fullName>
    </alternativeName>
</protein>
<dbReference type="Pfam" id="PF17827">
    <property type="entry name" value="PrmC_N"/>
    <property type="match status" value="1"/>
</dbReference>
<accession>H6SJY6</accession>
<dbReference type="InterPro" id="IPR019874">
    <property type="entry name" value="RF_methyltr_PrmC"/>
</dbReference>
<dbReference type="STRING" id="1150469.RSPPHO_01675"/>
<sequence length="285" mass="29433">MTLADWVAGAARRLAEAGLDDARREARVLAAVGLGLAPGAVLTQGERVLSAEETAPLAAMLARRVAREPLSRIVGRRGFWTLELALSPDTLDPRPDTETLVQAGLDLLPPPAPGKTPCLLDLGTGSGCVLLALLSERPDALGVGVDIAPGAAATAQANARALGLADRVLVVVGDWLTALRGPFDLIVSNPPYIPSADIAGLEPEVRCFDPWRALDGGPDGLAPYRLLAREAPARLTPGGALAVEVGQGQDADVAALLAAAGWREIGVKQDLAGVGRCVVARGRQE</sequence>
<keyword evidence="2 5" id="KW-0808">Transferase</keyword>
<keyword evidence="3 5" id="KW-0949">S-adenosyl-L-methionine</keyword>
<keyword evidence="1 5" id="KW-0489">Methyltransferase</keyword>
<dbReference type="Pfam" id="PF05175">
    <property type="entry name" value="MTS"/>
    <property type="match status" value="1"/>
</dbReference>
<dbReference type="InterPro" id="IPR040758">
    <property type="entry name" value="PrmC_N"/>
</dbReference>
<dbReference type="eggNOG" id="COG2890">
    <property type="taxonomic scope" value="Bacteria"/>
</dbReference>
<evidence type="ECO:0000256" key="4">
    <source>
        <dbReference type="ARBA" id="ARBA00048391"/>
    </source>
</evidence>
<evidence type="ECO:0000256" key="2">
    <source>
        <dbReference type="ARBA" id="ARBA00022679"/>
    </source>
</evidence>
<evidence type="ECO:0000256" key="5">
    <source>
        <dbReference type="HAMAP-Rule" id="MF_02126"/>
    </source>
</evidence>
<feature type="domain" description="Release factor glutamine methyltransferase N-terminal" evidence="7">
    <location>
        <begin position="5"/>
        <end position="75"/>
    </location>
</feature>
<comment type="similarity">
    <text evidence="5">Belongs to the protein N5-glutamine methyltransferase family. PrmC subfamily.</text>
</comment>
<dbReference type="PATRIC" id="fig|1150469.3.peg.1888"/>
<feature type="binding site" evidence="5">
    <location>
        <position position="189"/>
    </location>
    <ligand>
        <name>S-adenosyl-L-methionine</name>
        <dbReference type="ChEBI" id="CHEBI:59789"/>
    </ligand>
</feature>
<dbReference type="InterPro" id="IPR002052">
    <property type="entry name" value="DNA_methylase_N6_adenine_CS"/>
</dbReference>
<dbReference type="EC" id="2.1.1.297" evidence="5"/>
<feature type="binding site" evidence="5">
    <location>
        <begin position="123"/>
        <end position="127"/>
    </location>
    <ligand>
        <name>S-adenosyl-L-methionine</name>
        <dbReference type="ChEBI" id="CHEBI:59789"/>
    </ligand>
</feature>
<dbReference type="InterPro" id="IPR007848">
    <property type="entry name" value="Small_mtfrase_dom"/>
</dbReference>
<evidence type="ECO:0000256" key="1">
    <source>
        <dbReference type="ARBA" id="ARBA00022603"/>
    </source>
</evidence>
<comment type="catalytic activity">
    <reaction evidence="4 5">
        <text>L-glutaminyl-[peptide chain release factor] + S-adenosyl-L-methionine = N(5)-methyl-L-glutaminyl-[peptide chain release factor] + S-adenosyl-L-homocysteine + H(+)</text>
        <dbReference type="Rhea" id="RHEA:42896"/>
        <dbReference type="Rhea" id="RHEA-COMP:10271"/>
        <dbReference type="Rhea" id="RHEA-COMP:10272"/>
        <dbReference type="ChEBI" id="CHEBI:15378"/>
        <dbReference type="ChEBI" id="CHEBI:30011"/>
        <dbReference type="ChEBI" id="CHEBI:57856"/>
        <dbReference type="ChEBI" id="CHEBI:59789"/>
        <dbReference type="ChEBI" id="CHEBI:61891"/>
        <dbReference type="EC" id="2.1.1.297"/>
    </reaction>
</comment>
<proteinExistence type="inferred from homology"/>
<dbReference type="NCBIfam" id="TIGR00536">
    <property type="entry name" value="hemK_fam"/>
    <property type="match status" value="1"/>
</dbReference>
<dbReference type="GO" id="GO:0102559">
    <property type="term" value="F:peptide chain release factor N(5)-glutamine methyltransferase activity"/>
    <property type="evidence" value="ECO:0007669"/>
    <property type="project" value="UniProtKB-EC"/>
</dbReference>
<dbReference type="Gene3D" id="3.40.50.150">
    <property type="entry name" value="Vaccinia Virus protein VP39"/>
    <property type="match status" value="1"/>
</dbReference>
<dbReference type="GO" id="GO:0003676">
    <property type="term" value="F:nucleic acid binding"/>
    <property type="evidence" value="ECO:0007669"/>
    <property type="project" value="InterPro"/>
</dbReference>
<dbReference type="HAMAP" id="MF_02126">
    <property type="entry name" value="RF_methyltr_PrmC"/>
    <property type="match status" value="1"/>
</dbReference>
<dbReference type="OrthoDB" id="9800643at2"/>
<dbReference type="KEGG" id="rpm:RSPPHO_01675"/>
<evidence type="ECO:0000313" key="8">
    <source>
        <dbReference type="EMBL" id="CCG08301.1"/>
    </source>
</evidence>
<dbReference type="NCBIfam" id="TIGR03534">
    <property type="entry name" value="RF_mod_PrmC"/>
    <property type="match status" value="1"/>
</dbReference>
<evidence type="ECO:0000256" key="3">
    <source>
        <dbReference type="ARBA" id="ARBA00022691"/>
    </source>
</evidence>
<dbReference type="CDD" id="cd02440">
    <property type="entry name" value="AdoMet_MTases"/>
    <property type="match status" value="1"/>
</dbReference>
<name>H6SJY6_PARPM</name>
<keyword evidence="9" id="KW-1185">Reference proteome</keyword>
<feature type="binding site" evidence="5">
    <location>
        <position position="146"/>
    </location>
    <ligand>
        <name>S-adenosyl-L-methionine</name>
        <dbReference type="ChEBI" id="CHEBI:59789"/>
    </ligand>
</feature>
<dbReference type="AlphaFoldDB" id="H6SJY6"/>
<dbReference type="Gene3D" id="1.10.8.10">
    <property type="entry name" value="DNA helicase RuvA subunit, C-terminal domain"/>
    <property type="match status" value="1"/>
</dbReference>
<dbReference type="PROSITE" id="PS00092">
    <property type="entry name" value="N6_MTASE"/>
    <property type="match status" value="1"/>
</dbReference>
<dbReference type="SUPFAM" id="SSF53335">
    <property type="entry name" value="S-adenosyl-L-methionine-dependent methyltransferases"/>
    <property type="match status" value="1"/>
</dbReference>
<evidence type="ECO:0000259" key="6">
    <source>
        <dbReference type="Pfam" id="PF05175"/>
    </source>
</evidence>
<dbReference type="RefSeq" id="WP_014414938.1">
    <property type="nucleotide sequence ID" value="NC_017059.1"/>
</dbReference>
<evidence type="ECO:0000313" key="9">
    <source>
        <dbReference type="Proteomes" id="UP000033220"/>
    </source>
</evidence>
<comment type="function">
    <text evidence="5">Methylates the class 1 translation termination release factors RF1/PrfA and RF2/PrfB on the glutamine residue of the universally conserved GGQ motif.</text>
</comment>
<reference evidence="8 9" key="1">
    <citation type="submission" date="2012-02" db="EMBL/GenBank/DDBJ databases">
        <title>Shotgun genome sequence of Phaeospirillum photometricum DSM 122.</title>
        <authorList>
            <person name="Duquesne K."/>
            <person name="Sturgis J."/>
        </authorList>
    </citation>
    <scope>NUCLEOTIDE SEQUENCE [LARGE SCALE GENOMIC DNA]</scope>
    <source>
        <strain evidence="9">DSM122</strain>
    </source>
</reference>
<dbReference type="InterPro" id="IPR050320">
    <property type="entry name" value="N5-glutamine_MTase"/>
</dbReference>
<dbReference type="HOGENOM" id="CLU_018398_3_1_5"/>
<dbReference type="EMBL" id="HE663493">
    <property type="protein sequence ID" value="CCG08301.1"/>
    <property type="molecule type" value="Genomic_DNA"/>
</dbReference>
<evidence type="ECO:0000259" key="7">
    <source>
        <dbReference type="Pfam" id="PF17827"/>
    </source>
</evidence>
<feature type="domain" description="Methyltransferase small" evidence="6">
    <location>
        <begin position="119"/>
        <end position="192"/>
    </location>
</feature>
<dbReference type="PANTHER" id="PTHR18895:SF74">
    <property type="entry name" value="MTRF1L RELEASE FACTOR GLUTAMINE METHYLTRANSFERASE"/>
    <property type="match status" value="1"/>
</dbReference>
<dbReference type="GO" id="GO:0032259">
    <property type="term" value="P:methylation"/>
    <property type="evidence" value="ECO:0007669"/>
    <property type="project" value="UniProtKB-KW"/>
</dbReference>
<dbReference type="PANTHER" id="PTHR18895">
    <property type="entry name" value="HEMK METHYLTRANSFERASE"/>
    <property type="match status" value="1"/>
</dbReference>
<dbReference type="Proteomes" id="UP000033220">
    <property type="component" value="Chromosome DSM 122"/>
</dbReference>
<dbReference type="InterPro" id="IPR004556">
    <property type="entry name" value="HemK-like"/>
</dbReference>